<dbReference type="InterPro" id="IPR050964">
    <property type="entry name" value="Striated_Muscle_Regulatory"/>
</dbReference>
<dbReference type="EMBL" id="UYYB01121442">
    <property type="protein sequence ID" value="VDM83159.1"/>
    <property type="molecule type" value="Genomic_DNA"/>
</dbReference>
<evidence type="ECO:0000256" key="4">
    <source>
        <dbReference type="ARBA" id="ARBA00023180"/>
    </source>
</evidence>
<evidence type="ECO:0000256" key="1">
    <source>
        <dbReference type="ARBA" id="ARBA00022729"/>
    </source>
</evidence>
<dbReference type="PROSITE" id="PS50853">
    <property type="entry name" value="FN3"/>
    <property type="match status" value="2"/>
</dbReference>
<dbReference type="SUPFAM" id="SSF48726">
    <property type="entry name" value="Immunoglobulin"/>
    <property type="match status" value="1"/>
</dbReference>
<organism evidence="8 9">
    <name type="scientific">Strongylus vulgaris</name>
    <name type="common">Blood worm</name>
    <dbReference type="NCBI Taxonomy" id="40348"/>
    <lineage>
        <taxon>Eukaryota</taxon>
        <taxon>Metazoa</taxon>
        <taxon>Ecdysozoa</taxon>
        <taxon>Nematoda</taxon>
        <taxon>Chromadorea</taxon>
        <taxon>Rhabditida</taxon>
        <taxon>Rhabditina</taxon>
        <taxon>Rhabditomorpha</taxon>
        <taxon>Strongyloidea</taxon>
        <taxon>Strongylidae</taxon>
        <taxon>Strongylus</taxon>
    </lineage>
</organism>
<feature type="domain" description="Fibronectin type-III" evidence="7">
    <location>
        <begin position="271"/>
        <end position="369"/>
    </location>
</feature>
<name>A0A3P7JT94_STRVU</name>
<dbReference type="SUPFAM" id="SSF49265">
    <property type="entry name" value="Fibronectin type III"/>
    <property type="match status" value="2"/>
</dbReference>
<dbReference type="PRINTS" id="PR00014">
    <property type="entry name" value="FNTYPEIII"/>
</dbReference>
<evidence type="ECO:0000259" key="6">
    <source>
        <dbReference type="PROSITE" id="PS50835"/>
    </source>
</evidence>
<feature type="non-terminal residue" evidence="8">
    <location>
        <position position="408"/>
    </location>
</feature>
<dbReference type="FunFam" id="2.60.40.10:FF:000036">
    <property type="entry name" value="receptor-type tyrosine-protein phosphatase delta isoform X1"/>
    <property type="match status" value="1"/>
</dbReference>
<dbReference type="OrthoDB" id="10253954at2759"/>
<keyword evidence="3" id="KW-1015">Disulfide bond</keyword>
<evidence type="ECO:0000313" key="8">
    <source>
        <dbReference type="EMBL" id="VDM83159.1"/>
    </source>
</evidence>
<gene>
    <name evidence="8" type="ORF">SVUK_LOCUS18157</name>
</gene>
<dbReference type="GO" id="GO:0031430">
    <property type="term" value="C:M band"/>
    <property type="evidence" value="ECO:0007669"/>
    <property type="project" value="TreeGrafter"/>
</dbReference>
<dbReference type="PANTHER" id="PTHR13817:SF177">
    <property type="entry name" value="IG-LIKE AND FIBRONECTIN TYPE-III DOMAIN-CONTAINING PROTEIN 1-RELATED"/>
    <property type="match status" value="1"/>
</dbReference>
<dbReference type="GO" id="GO:0045214">
    <property type="term" value="P:sarcomere organization"/>
    <property type="evidence" value="ECO:0007669"/>
    <property type="project" value="TreeGrafter"/>
</dbReference>
<dbReference type="CDD" id="cd00063">
    <property type="entry name" value="FN3"/>
    <property type="match status" value="2"/>
</dbReference>
<keyword evidence="9" id="KW-1185">Reference proteome</keyword>
<accession>A0A3P7JT94</accession>
<keyword evidence="4" id="KW-0325">Glycoprotein</keyword>
<evidence type="ECO:0000256" key="3">
    <source>
        <dbReference type="ARBA" id="ARBA00023157"/>
    </source>
</evidence>
<evidence type="ECO:0000313" key="9">
    <source>
        <dbReference type="Proteomes" id="UP000270094"/>
    </source>
</evidence>
<sequence length="408" mass="45434">MKCLLEAILTLPAQQSPILSQTSTGRGTHIKFTCHANNSMGKVERTVKVIITGTHFSRFHCTVVSVKSSPGSAPVLRGALSGRTTIQIRWDPPHVINRPITSYTIYYTNNGNQPIKNWQKLEVKEPNHNAVIENLRPNTQYFIRLRANDQMGPGRLGNPASVTTLRPGLDFATARPLVTIEQGEELFVAPLKPFELGCNITRADPVPLVTWQHKGRPLNNGERTLYMKMHIGGVIENTVFSCVAENEAGKSTKRINITVTGGIRKLSPYLGPTAPERIRYQVDGDKVNLQWELPRIINAPMAGYDVLYTDDPNLPEDQWKVHKVDDPHMNTATIPGLSERTPYTFRIRGRNKLGEGLLSGAFNATTWLGALEIRNLPLGILCGKKNEEEKTRIPARPPFVMITPSEQV</sequence>
<dbReference type="Pfam" id="PF00041">
    <property type="entry name" value="fn3"/>
    <property type="match status" value="2"/>
</dbReference>
<evidence type="ECO:0000259" key="7">
    <source>
        <dbReference type="PROSITE" id="PS50853"/>
    </source>
</evidence>
<reference evidence="8 9" key="1">
    <citation type="submission" date="2018-11" db="EMBL/GenBank/DDBJ databases">
        <authorList>
            <consortium name="Pathogen Informatics"/>
        </authorList>
    </citation>
    <scope>NUCLEOTIDE SEQUENCE [LARGE SCALE GENOMIC DNA]</scope>
</reference>
<evidence type="ECO:0008006" key="10">
    <source>
        <dbReference type="Google" id="ProtNLM"/>
    </source>
</evidence>
<keyword evidence="1" id="KW-0732">Signal</keyword>
<keyword evidence="5" id="KW-0393">Immunoglobulin domain</keyword>
<dbReference type="Proteomes" id="UP000270094">
    <property type="component" value="Unassembled WGS sequence"/>
</dbReference>
<dbReference type="InterPro" id="IPR036179">
    <property type="entry name" value="Ig-like_dom_sf"/>
</dbReference>
<dbReference type="InterPro" id="IPR036116">
    <property type="entry name" value="FN3_sf"/>
</dbReference>
<dbReference type="Gene3D" id="2.60.40.10">
    <property type="entry name" value="Immunoglobulins"/>
    <property type="match status" value="3"/>
</dbReference>
<dbReference type="AlphaFoldDB" id="A0A3P7JT94"/>
<protein>
    <recommendedName>
        <fullName evidence="10">Fibronectin type-III domain-containing protein</fullName>
    </recommendedName>
</protein>
<feature type="domain" description="Fibronectin type-III" evidence="7">
    <location>
        <begin position="70"/>
        <end position="167"/>
    </location>
</feature>
<dbReference type="PANTHER" id="PTHR13817">
    <property type="entry name" value="TITIN"/>
    <property type="match status" value="1"/>
</dbReference>
<evidence type="ECO:0000256" key="2">
    <source>
        <dbReference type="ARBA" id="ARBA00022737"/>
    </source>
</evidence>
<dbReference type="InterPro" id="IPR007110">
    <property type="entry name" value="Ig-like_dom"/>
</dbReference>
<feature type="domain" description="Ig-like" evidence="6">
    <location>
        <begin position="167"/>
        <end position="258"/>
    </location>
</feature>
<dbReference type="PROSITE" id="PS50835">
    <property type="entry name" value="IG_LIKE"/>
    <property type="match status" value="1"/>
</dbReference>
<proteinExistence type="predicted"/>
<evidence type="ECO:0000256" key="5">
    <source>
        <dbReference type="ARBA" id="ARBA00023319"/>
    </source>
</evidence>
<dbReference type="InterPro" id="IPR013783">
    <property type="entry name" value="Ig-like_fold"/>
</dbReference>
<dbReference type="SMART" id="SM00060">
    <property type="entry name" value="FN3"/>
    <property type="match status" value="2"/>
</dbReference>
<dbReference type="InterPro" id="IPR003961">
    <property type="entry name" value="FN3_dom"/>
</dbReference>
<keyword evidence="2" id="KW-0677">Repeat</keyword>